<keyword evidence="6" id="KW-0175">Coiled coil</keyword>
<evidence type="ECO:0000313" key="10">
    <source>
        <dbReference type="EMBL" id="TKC10529.1"/>
    </source>
</evidence>
<dbReference type="CDD" id="cd00130">
    <property type="entry name" value="PAS"/>
    <property type="match status" value="3"/>
</dbReference>
<keyword evidence="5" id="KW-0418">Kinase</keyword>
<dbReference type="Pfam" id="PF08448">
    <property type="entry name" value="PAS_4"/>
    <property type="match status" value="1"/>
</dbReference>
<dbReference type="Pfam" id="PF13185">
    <property type="entry name" value="GAF_2"/>
    <property type="match status" value="1"/>
</dbReference>
<dbReference type="SUPFAM" id="SSF55785">
    <property type="entry name" value="PYP-like sensor domain (PAS domain)"/>
    <property type="match status" value="3"/>
</dbReference>
<feature type="domain" description="PAC" evidence="9">
    <location>
        <begin position="406"/>
        <end position="458"/>
    </location>
</feature>
<dbReference type="Gene3D" id="3.30.565.10">
    <property type="entry name" value="Histidine kinase-like ATPase, C-terminal domain"/>
    <property type="match status" value="1"/>
</dbReference>
<dbReference type="InterPro" id="IPR029016">
    <property type="entry name" value="GAF-like_dom_sf"/>
</dbReference>
<dbReference type="Gene3D" id="3.30.450.40">
    <property type="match status" value="1"/>
</dbReference>
<dbReference type="SUPFAM" id="SSF55781">
    <property type="entry name" value="GAF domain-like"/>
    <property type="match status" value="1"/>
</dbReference>
<comment type="caution">
    <text evidence="10">The sequence shown here is derived from an EMBL/GenBank/DDBJ whole genome shotgun (WGS) entry which is preliminary data.</text>
</comment>
<dbReference type="PROSITE" id="PS50112">
    <property type="entry name" value="PAS"/>
    <property type="match status" value="3"/>
</dbReference>
<dbReference type="InterPro" id="IPR013655">
    <property type="entry name" value="PAS_fold_3"/>
</dbReference>
<dbReference type="SUPFAM" id="SSF55874">
    <property type="entry name" value="ATPase domain of HSP90 chaperone/DNA topoisomerase II/histidine kinase"/>
    <property type="match status" value="1"/>
</dbReference>
<dbReference type="InterPro" id="IPR003594">
    <property type="entry name" value="HATPase_dom"/>
</dbReference>
<feature type="domain" description="PAS" evidence="8">
    <location>
        <begin position="459"/>
        <end position="530"/>
    </location>
</feature>
<dbReference type="InterPro" id="IPR035965">
    <property type="entry name" value="PAS-like_dom_sf"/>
</dbReference>
<dbReference type="Proteomes" id="UP000309488">
    <property type="component" value="Unassembled WGS sequence"/>
</dbReference>
<evidence type="ECO:0000313" key="11">
    <source>
        <dbReference type="Proteomes" id="UP000309488"/>
    </source>
</evidence>
<dbReference type="Gene3D" id="1.10.287.130">
    <property type="match status" value="1"/>
</dbReference>
<evidence type="ECO:0000259" key="7">
    <source>
        <dbReference type="PROSITE" id="PS50109"/>
    </source>
</evidence>
<dbReference type="Gene3D" id="3.30.450.20">
    <property type="entry name" value="PAS domain"/>
    <property type="match status" value="3"/>
</dbReference>
<comment type="catalytic activity">
    <reaction evidence="1">
        <text>ATP + protein L-histidine = ADP + protein N-phospho-L-histidine.</text>
        <dbReference type="EC" id="2.7.13.3"/>
    </reaction>
</comment>
<evidence type="ECO:0000256" key="6">
    <source>
        <dbReference type="SAM" id="Coils"/>
    </source>
</evidence>
<evidence type="ECO:0000256" key="1">
    <source>
        <dbReference type="ARBA" id="ARBA00000085"/>
    </source>
</evidence>
<keyword evidence="11" id="KW-1185">Reference proteome</keyword>
<dbReference type="SMART" id="SM00091">
    <property type="entry name" value="PAS"/>
    <property type="match status" value="3"/>
</dbReference>
<dbReference type="AlphaFoldDB" id="A0A4U1CW86"/>
<feature type="domain" description="Histidine kinase" evidence="7">
    <location>
        <begin position="604"/>
        <end position="816"/>
    </location>
</feature>
<dbReference type="EMBL" id="SWBR01000002">
    <property type="protein sequence ID" value="TKC10529.1"/>
    <property type="molecule type" value="Genomic_DNA"/>
</dbReference>
<evidence type="ECO:0000256" key="5">
    <source>
        <dbReference type="ARBA" id="ARBA00022777"/>
    </source>
</evidence>
<organism evidence="10 11">
    <name type="scientific">Pedobacter polaris</name>
    <dbReference type="NCBI Taxonomy" id="2571273"/>
    <lineage>
        <taxon>Bacteria</taxon>
        <taxon>Pseudomonadati</taxon>
        <taxon>Bacteroidota</taxon>
        <taxon>Sphingobacteriia</taxon>
        <taxon>Sphingobacteriales</taxon>
        <taxon>Sphingobacteriaceae</taxon>
        <taxon>Pedobacter</taxon>
    </lineage>
</organism>
<dbReference type="Pfam" id="PF08447">
    <property type="entry name" value="PAS_3"/>
    <property type="match status" value="2"/>
</dbReference>
<sequence length="820" mass="92619">MQYVIAAALFFLIYAGAWFVFSRFKRLKRRYQTLLENAGDAVVVINDKGKLIHASSSIFKVLGYTPEQVLKLDISAIAHPDDSASLSDVMAQVMANPGVPIKGHTGRMRHGDGSWRWYEAVVTNMLHDRDIRGIVDNFRDVTETVLAQEKTRSANRLYGFISQINQAIVQTNNEDELFSETCRIATDIGNFKMAWVGLLNKHRTKVSLAQGSGIPESFMEWFDGAGIWPHGPISQVLASGGPYVCNDINNFRHYGWRNFATANGILSFMVLPIRKNDEIIGTLNLYSGQRELFSAQECGLLEEVAGDISFAINAFQRERSRKRAEKQRQTSELRLKQAQSIAHVGSFEIDFSTGISTWSEELCRIYGFDTSDNSHPYDAWLEMVHPEDIQHVHKVIAEVKDSLAPSAIYHRIIRRDGSVRHIFSQGEYELDELGRAIGMHGVAHDITQIKESEGARSRYEQNLQLIMDLIPQGIFIKDKHGHYLFVNKSFASLYGVSAEEFLLEDIFKQLEVEGERNLFLEQDQQVIRTGVGITIPEQPYTLADGSIKYFYTVKVPYELPGNQERGMLGISLDITSQKQAELERAKMMADLVRRNKDLEQFSYVVSHNVRAPLVNIISLIALLDPKGVCEDEDVIAALTESTEKLDSVIRDLNFILNMNHELTEALERVDFASLIADIKISIANLIESSGVSITTDFSQAQHTYCYKSYLHSIFYNLILNSIKYRRTDKAAIIHISSRIDSDKLVLEFADNGMGINLEKNAEQLFGLYKRFHPEIEGKGMGLYMVNMQVQQLNGTISVESEVGVGTTFKIVFEMPEKTNS</sequence>
<dbReference type="OrthoDB" id="1522284at2"/>
<feature type="domain" description="PAC" evidence="9">
    <location>
        <begin position="533"/>
        <end position="586"/>
    </location>
</feature>
<keyword evidence="3" id="KW-0597">Phosphoprotein</keyword>
<dbReference type="InterPro" id="IPR000014">
    <property type="entry name" value="PAS"/>
</dbReference>
<dbReference type="RefSeq" id="WP_136840456.1">
    <property type="nucleotide sequence ID" value="NZ_SWBR01000002.1"/>
</dbReference>
<dbReference type="SMART" id="SM00065">
    <property type="entry name" value="GAF"/>
    <property type="match status" value="1"/>
</dbReference>
<dbReference type="GO" id="GO:0000155">
    <property type="term" value="F:phosphorelay sensor kinase activity"/>
    <property type="evidence" value="ECO:0007669"/>
    <property type="project" value="InterPro"/>
</dbReference>
<evidence type="ECO:0000256" key="3">
    <source>
        <dbReference type="ARBA" id="ARBA00022553"/>
    </source>
</evidence>
<dbReference type="PANTHER" id="PTHR43304">
    <property type="entry name" value="PHYTOCHROME-LIKE PROTEIN CPH1"/>
    <property type="match status" value="1"/>
</dbReference>
<dbReference type="SMART" id="SM00387">
    <property type="entry name" value="HATPase_c"/>
    <property type="match status" value="1"/>
</dbReference>
<evidence type="ECO:0000256" key="2">
    <source>
        <dbReference type="ARBA" id="ARBA00012438"/>
    </source>
</evidence>
<dbReference type="InterPro" id="IPR003018">
    <property type="entry name" value="GAF"/>
</dbReference>
<dbReference type="NCBIfam" id="TIGR00229">
    <property type="entry name" value="sensory_box"/>
    <property type="match status" value="3"/>
</dbReference>
<protein>
    <recommendedName>
        <fullName evidence="2">histidine kinase</fullName>
        <ecNumber evidence="2">2.7.13.3</ecNumber>
    </recommendedName>
</protein>
<dbReference type="PROSITE" id="PS50109">
    <property type="entry name" value="HIS_KIN"/>
    <property type="match status" value="1"/>
</dbReference>
<dbReference type="PRINTS" id="PR00344">
    <property type="entry name" value="BCTRLSENSOR"/>
</dbReference>
<feature type="domain" description="PAS" evidence="8">
    <location>
        <begin position="331"/>
        <end position="406"/>
    </location>
</feature>
<proteinExistence type="predicted"/>
<dbReference type="InterPro" id="IPR001610">
    <property type="entry name" value="PAC"/>
</dbReference>
<dbReference type="Pfam" id="PF02518">
    <property type="entry name" value="HATPase_c"/>
    <property type="match status" value="1"/>
</dbReference>
<dbReference type="EC" id="2.7.13.3" evidence="2"/>
<evidence type="ECO:0000259" key="8">
    <source>
        <dbReference type="PROSITE" id="PS50112"/>
    </source>
</evidence>
<dbReference type="Gene3D" id="2.10.70.100">
    <property type="match status" value="1"/>
</dbReference>
<dbReference type="PANTHER" id="PTHR43304:SF1">
    <property type="entry name" value="PAC DOMAIN-CONTAINING PROTEIN"/>
    <property type="match status" value="1"/>
</dbReference>
<accession>A0A4U1CW86</accession>
<dbReference type="SMART" id="SM00086">
    <property type="entry name" value="PAC"/>
    <property type="match status" value="3"/>
</dbReference>
<dbReference type="InterPro" id="IPR005467">
    <property type="entry name" value="His_kinase_dom"/>
</dbReference>
<evidence type="ECO:0000259" key="9">
    <source>
        <dbReference type="PROSITE" id="PS50113"/>
    </source>
</evidence>
<name>A0A4U1CW86_9SPHI</name>
<feature type="domain" description="PAS" evidence="8">
    <location>
        <begin position="27"/>
        <end position="97"/>
    </location>
</feature>
<dbReference type="InterPro" id="IPR004358">
    <property type="entry name" value="Sig_transdc_His_kin-like_C"/>
</dbReference>
<dbReference type="PROSITE" id="PS50113">
    <property type="entry name" value="PAC"/>
    <property type="match status" value="2"/>
</dbReference>
<reference evidence="10 11" key="1">
    <citation type="submission" date="2019-04" db="EMBL/GenBank/DDBJ databases">
        <title>Pedobacter sp. RP-3-22 sp. nov., isolated from Arctic soil.</title>
        <authorList>
            <person name="Dahal R.H."/>
            <person name="Kim D.-U."/>
        </authorList>
    </citation>
    <scope>NUCLEOTIDE SEQUENCE [LARGE SCALE GENOMIC DNA]</scope>
    <source>
        <strain evidence="10 11">RP-3-22</strain>
    </source>
</reference>
<dbReference type="InterPro" id="IPR013656">
    <property type="entry name" value="PAS_4"/>
</dbReference>
<dbReference type="InterPro" id="IPR000700">
    <property type="entry name" value="PAS-assoc_C"/>
</dbReference>
<dbReference type="InterPro" id="IPR036097">
    <property type="entry name" value="HisK_dim/P_sf"/>
</dbReference>
<gene>
    <name evidence="10" type="ORF">FA048_10120</name>
</gene>
<evidence type="ECO:0000256" key="4">
    <source>
        <dbReference type="ARBA" id="ARBA00022679"/>
    </source>
</evidence>
<keyword evidence="4" id="KW-0808">Transferase</keyword>
<feature type="coiled-coil region" evidence="6">
    <location>
        <begin position="312"/>
        <end position="341"/>
    </location>
</feature>
<dbReference type="InterPro" id="IPR052162">
    <property type="entry name" value="Sensor_kinase/Photoreceptor"/>
</dbReference>
<dbReference type="SUPFAM" id="SSF47384">
    <property type="entry name" value="Homodimeric domain of signal transducing histidine kinase"/>
    <property type="match status" value="1"/>
</dbReference>
<dbReference type="InterPro" id="IPR036890">
    <property type="entry name" value="HATPase_C_sf"/>
</dbReference>